<name>X1DBA3_9ZZZZ</name>
<sequence>MSLFLNFEYYPKIDANLLEASKKIVLSNKSKWDPPFFTDTESYIDMGEIQQTSKDFFGDKIKNVIVLGTFEFC</sequence>
<evidence type="ECO:0000313" key="1">
    <source>
        <dbReference type="EMBL" id="GAH17477.1"/>
    </source>
</evidence>
<accession>X1DBA3</accession>
<proteinExistence type="predicted"/>
<dbReference type="AlphaFoldDB" id="X1DBA3"/>
<protein>
    <submittedName>
        <fullName evidence="1">Uncharacterized protein</fullName>
    </submittedName>
</protein>
<reference evidence="1" key="1">
    <citation type="journal article" date="2014" name="Front. Microbiol.">
        <title>High frequency of phylogenetically diverse reductive dehalogenase-homologous genes in deep subseafloor sedimentary metagenomes.</title>
        <authorList>
            <person name="Kawai M."/>
            <person name="Futagami T."/>
            <person name="Toyoda A."/>
            <person name="Takaki Y."/>
            <person name="Nishi S."/>
            <person name="Hori S."/>
            <person name="Arai W."/>
            <person name="Tsubouchi T."/>
            <person name="Morono Y."/>
            <person name="Uchiyama I."/>
            <person name="Ito T."/>
            <person name="Fujiyama A."/>
            <person name="Inagaki F."/>
            <person name="Takami H."/>
        </authorList>
    </citation>
    <scope>NUCLEOTIDE SEQUENCE</scope>
    <source>
        <strain evidence="1">Expedition CK06-06</strain>
    </source>
</reference>
<comment type="caution">
    <text evidence="1">The sequence shown here is derived from an EMBL/GenBank/DDBJ whole genome shotgun (WGS) entry which is preliminary data.</text>
</comment>
<organism evidence="1">
    <name type="scientific">marine sediment metagenome</name>
    <dbReference type="NCBI Taxonomy" id="412755"/>
    <lineage>
        <taxon>unclassified sequences</taxon>
        <taxon>metagenomes</taxon>
        <taxon>ecological metagenomes</taxon>
    </lineage>
</organism>
<dbReference type="EMBL" id="BART01034469">
    <property type="protein sequence ID" value="GAH17477.1"/>
    <property type="molecule type" value="Genomic_DNA"/>
</dbReference>
<gene>
    <name evidence="1" type="ORF">S01H4_58899</name>
</gene>